<dbReference type="Pfam" id="PF00822">
    <property type="entry name" value="PMP22_Claudin"/>
    <property type="match status" value="1"/>
</dbReference>
<dbReference type="InterPro" id="IPR006187">
    <property type="entry name" value="Claudin"/>
</dbReference>
<sequence length="229" mass="24848">MEGWKVAAVGGQGGSSVVYITWYWSSLWRTCSTASNAVSNCYDFPMLWSVENHVQIVRALLMGAVSIGMLGFVLSLVGMECTYIGGKQKEKNRAIFIGSLCHTTSGLLAAAGYAVYARNITAEFFNPNFELKFDLGTPLFVGWAGCIFQFTGGLLYMVSVYKLWSLDRRTSEDIVSAEEAVALPSIPTNISISSEPTSRSKVSSVFELSLKSTSPASSVSHKSHHLSKA</sequence>
<name>A0A9D3NR09_9TELE</name>
<dbReference type="PANTHER" id="PTHR12002">
    <property type="entry name" value="CLAUDIN"/>
    <property type="match status" value="1"/>
</dbReference>
<comment type="caution">
    <text evidence="11">The sequence shown here is derived from an EMBL/GenBank/DDBJ whole genome shotgun (WGS) entry which is preliminary data.</text>
</comment>
<proteinExistence type="inferred from homology"/>
<dbReference type="Gene3D" id="1.20.140.150">
    <property type="match status" value="1"/>
</dbReference>
<keyword evidence="5" id="KW-1003">Cell membrane</keyword>
<gene>
    <name evidence="11" type="ORF">KOW79_010128</name>
</gene>
<evidence type="ECO:0000256" key="9">
    <source>
        <dbReference type="ARBA" id="ARBA00023136"/>
    </source>
</evidence>
<evidence type="ECO:0000256" key="4">
    <source>
        <dbReference type="ARBA" id="ARBA00022427"/>
    </source>
</evidence>
<evidence type="ECO:0000256" key="7">
    <source>
        <dbReference type="ARBA" id="ARBA00022949"/>
    </source>
</evidence>
<keyword evidence="4" id="KW-0796">Tight junction</keyword>
<dbReference type="GO" id="GO:0005198">
    <property type="term" value="F:structural molecule activity"/>
    <property type="evidence" value="ECO:0007669"/>
    <property type="project" value="InterPro"/>
</dbReference>
<feature type="transmembrane region" description="Helical" evidence="10">
    <location>
        <begin position="94"/>
        <end position="116"/>
    </location>
</feature>
<dbReference type="EMBL" id="JAHKSW010000011">
    <property type="protein sequence ID" value="KAG7326727.1"/>
    <property type="molecule type" value="Genomic_DNA"/>
</dbReference>
<dbReference type="GO" id="GO:0005886">
    <property type="term" value="C:plasma membrane"/>
    <property type="evidence" value="ECO:0007669"/>
    <property type="project" value="UniProtKB-SubCell"/>
</dbReference>
<evidence type="ECO:0000313" key="11">
    <source>
        <dbReference type="EMBL" id="KAG7326727.1"/>
    </source>
</evidence>
<evidence type="ECO:0000313" key="12">
    <source>
        <dbReference type="Proteomes" id="UP000824219"/>
    </source>
</evidence>
<accession>A0A9D3NR09</accession>
<comment type="similarity">
    <text evidence="3">Belongs to the claudin family.</text>
</comment>
<evidence type="ECO:0000256" key="1">
    <source>
        <dbReference type="ARBA" id="ARBA00004435"/>
    </source>
</evidence>
<evidence type="ECO:0000256" key="2">
    <source>
        <dbReference type="ARBA" id="ARBA00004651"/>
    </source>
</evidence>
<keyword evidence="7" id="KW-0965">Cell junction</keyword>
<protein>
    <recommendedName>
        <fullName evidence="13">Claudin-10</fullName>
    </recommendedName>
</protein>
<dbReference type="OrthoDB" id="8909271at2759"/>
<organism evidence="11 12">
    <name type="scientific">Hemibagrus wyckioides</name>
    <dbReference type="NCBI Taxonomy" id="337641"/>
    <lineage>
        <taxon>Eukaryota</taxon>
        <taxon>Metazoa</taxon>
        <taxon>Chordata</taxon>
        <taxon>Craniata</taxon>
        <taxon>Vertebrata</taxon>
        <taxon>Euteleostomi</taxon>
        <taxon>Actinopterygii</taxon>
        <taxon>Neopterygii</taxon>
        <taxon>Teleostei</taxon>
        <taxon>Ostariophysi</taxon>
        <taxon>Siluriformes</taxon>
        <taxon>Bagridae</taxon>
        <taxon>Hemibagrus</taxon>
    </lineage>
</organism>
<evidence type="ECO:0000256" key="10">
    <source>
        <dbReference type="SAM" id="Phobius"/>
    </source>
</evidence>
<dbReference type="InterPro" id="IPR004031">
    <property type="entry name" value="PMP22/EMP/MP20/Claudin"/>
</dbReference>
<keyword evidence="9 10" id="KW-0472">Membrane</keyword>
<keyword evidence="12" id="KW-1185">Reference proteome</keyword>
<evidence type="ECO:0000256" key="3">
    <source>
        <dbReference type="ARBA" id="ARBA00008295"/>
    </source>
</evidence>
<reference evidence="11 12" key="1">
    <citation type="submission" date="2021-06" db="EMBL/GenBank/DDBJ databases">
        <title>Chromosome-level genome assembly of the red-tail catfish (Hemibagrus wyckioides).</title>
        <authorList>
            <person name="Shao F."/>
        </authorList>
    </citation>
    <scope>NUCLEOTIDE SEQUENCE [LARGE SCALE GENOMIC DNA]</scope>
    <source>
        <strain evidence="11">EC202008001</strain>
        <tissue evidence="11">Blood</tissue>
    </source>
</reference>
<evidence type="ECO:0000256" key="8">
    <source>
        <dbReference type="ARBA" id="ARBA00022989"/>
    </source>
</evidence>
<dbReference type="Proteomes" id="UP000824219">
    <property type="component" value="Linkage Group LG11"/>
</dbReference>
<feature type="transmembrane region" description="Helical" evidence="10">
    <location>
        <begin position="136"/>
        <end position="158"/>
    </location>
</feature>
<keyword evidence="6 10" id="KW-0812">Transmembrane</keyword>
<comment type="subcellular location">
    <subcellularLocation>
        <location evidence="1">Cell junction</location>
        <location evidence="1">Tight junction</location>
    </subcellularLocation>
    <subcellularLocation>
        <location evidence="2">Cell membrane</location>
        <topology evidence="2">Multi-pass membrane protein</topology>
    </subcellularLocation>
</comment>
<evidence type="ECO:0000256" key="6">
    <source>
        <dbReference type="ARBA" id="ARBA00022692"/>
    </source>
</evidence>
<dbReference type="PRINTS" id="PR01077">
    <property type="entry name" value="CLAUDIN"/>
</dbReference>
<feature type="transmembrane region" description="Helical" evidence="10">
    <location>
        <begin position="56"/>
        <end position="82"/>
    </location>
</feature>
<keyword evidence="8 10" id="KW-1133">Transmembrane helix</keyword>
<dbReference type="AlphaFoldDB" id="A0A9D3NR09"/>
<evidence type="ECO:0008006" key="13">
    <source>
        <dbReference type="Google" id="ProtNLM"/>
    </source>
</evidence>
<evidence type="ECO:0000256" key="5">
    <source>
        <dbReference type="ARBA" id="ARBA00022475"/>
    </source>
</evidence>
<dbReference type="GO" id="GO:0005923">
    <property type="term" value="C:bicellular tight junction"/>
    <property type="evidence" value="ECO:0007669"/>
    <property type="project" value="UniProtKB-SubCell"/>
</dbReference>